<sequence>MKECVGRLGRRSRAAYQSLHLFIGSWFLRDNECHGASGIWREYFGEKKMQKCYCSARAGDTENSVGEVTELLEPRTIQERLYGKKIEVFCPRIISSAHTKIPSFEIQVLGGWGGGAEQLIKVSTSLLDPGSSEIMSVMEQVGFGENILEKKKCRNATALQDVILTFLPNSVNIIAH</sequence>
<organism evidence="1 2">
    <name type="scientific">Zosterops borbonicus</name>
    <dbReference type="NCBI Taxonomy" id="364589"/>
    <lineage>
        <taxon>Eukaryota</taxon>
        <taxon>Metazoa</taxon>
        <taxon>Chordata</taxon>
        <taxon>Craniata</taxon>
        <taxon>Vertebrata</taxon>
        <taxon>Euteleostomi</taxon>
        <taxon>Archelosauria</taxon>
        <taxon>Archosauria</taxon>
        <taxon>Dinosauria</taxon>
        <taxon>Saurischia</taxon>
        <taxon>Theropoda</taxon>
        <taxon>Coelurosauria</taxon>
        <taxon>Aves</taxon>
        <taxon>Neognathae</taxon>
        <taxon>Neoaves</taxon>
        <taxon>Telluraves</taxon>
        <taxon>Australaves</taxon>
        <taxon>Passeriformes</taxon>
        <taxon>Sylvioidea</taxon>
        <taxon>Zosteropidae</taxon>
        <taxon>Zosterops</taxon>
    </lineage>
</organism>
<keyword evidence="2" id="KW-1185">Reference proteome</keyword>
<dbReference type="Proteomes" id="UP000796761">
    <property type="component" value="Unassembled WGS sequence"/>
</dbReference>
<dbReference type="AlphaFoldDB" id="A0A8K1LUI6"/>
<protein>
    <submittedName>
        <fullName evidence="1">Uncharacterized protein</fullName>
    </submittedName>
</protein>
<reference evidence="1" key="1">
    <citation type="submission" date="2019-04" db="EMBL/GenBank/DDBJ databases">
        <title>Genome assembly of Zosterops borbonicus 15179.</title>
        <authorList>
            <person name="Leroy T."/>
            <person name="Anselmetti Y."/>
            <person name="Tilak M.-K."/>
            <person name="Nabholz B."/>
        </authorList>
    </citation>
    <scope>NUCLEOTIDE SEQUENCE</scope>
    <source>
        <strain evidence="1">HGM_15179</strain>
        <tissue evidence="1">Muscle</tissue>
    </source>
</reference>
<evidence type="ECO:0000313" key="1">
    <source>
        <dbReference type="EMBL" id="TRZ26794.1"/>
    </source>
</evidence>
<evidence type="ECO:0000313" key="2">
    <source>
        <dbReference type="Proteomes" id="UP000796761"/>
    </source>
</evidence>
<comment type="caution">
    <text evidence="1">The sequence shown here is derived from an EMBL/GenBank/DDBJ whole genome shotgun (WGS) entry which is preliminary data.</text>
</comment>
<name>A0A8K1LUI6_9PASS</name>
<dbReference type="EMBL" id="SWJQ01000005">
    <property type="protein sequence ID" value="TRZ26794.1"/>
    <property type="molecule type" value="Genomic_DNA"/>
</dbReference>
<gene>
    <name evidence="1" type="ORF">HGM15179_000264</name>
</gene>
<accession>A0A8K1LUI6</accession>
<proteinExistence type="predicted"/>